<feature type="site" description="Catalytically relevant" evidence="6">
    <location>
        <position position="111"/>
    </location>
</feature>
<evidence type="ECO:0000259" key="9">
    <source>
        <dbReference type="PROSITE" id="PS51464"/>
    </source>
</evidence>
<comment type="similarity">
    <text evidence="1 4">Belongs to the SIS family. GutQ/KpsF subfamily.</text>
</comment>
<dbReference type="Pfam" id="PF01380">
    <property type="entry name" value="SIS"/>
    <property type="match status" value="1"/>
</dbReference>
<dbReference type="InterPro" id="IPR046348">
    <property type="entry name" value="SIS_dom_sf"/>
</dbReference>
<keyword evidence="3 7" id="KW-0129">CBS domain</keyword>
<dbReference type="InterPro" id="IPR000644">
    <property type="entry name" value="CBS_dom"/>
</dbReference>
<dbReference type="InterPro" id="IPR035474">
    <property type="entry name" value="SIS_Kpsf"/>
</dbReference>
<keyword evidence="11" id="KW-1185">Reference proteome</keyword>
<sequence>MDSFSQNNLNSTVSTIRKAITLESQAISSLVKHVDETYALAVDCIFNCRGRTIIVGLGKSGLIGRKIAATLCSTGTPAYFLHPVEAFHGDLGVVGPDDLLFAISESGETEEVNDIIPEMRRLGVKVIAATSEPDSTLARLADIAVIVPIDREKNLLGVAPTISSTAMLVLGHALAAALVDKRGFSIENFATFHRGGYLGRKMLLRVSDVMHRGSELPLVGINTLLRDAICEITQKRLGAVLIVKDSGALCGIFTDGDLRRLLESESYSLDVHISQVMSQNPRVITSERLAAEALKLMEDSSVLILPVVDNEFIPQGVVHLHDLIKAGIA</sequence>
<dbReference type="EC" id="5.3.1.13" evidence="10"/>
<evidence type="ECO:0000256" key="3">
    <source>
        <dbReference type="ARBA" id="ARBA00023122"/>
    </source>
</evidence>
<gene>
    <name evidence="10" type="primary">kdsD_2</name>
    <name evidence="10" type="ORF">V22_40020</name>
</gene>
<dbReference type="FunFam" id="3.40.50.10490:FF:000011">
    <property type="entry name" value="Arabinose 5-phosphate isomerase"/>
    <property type="match status" value="1"/>
</dbReference>
<dbReference type="CDD" id="cd05014">
    <property type="entry name" value="SIS_Kpsf"/>
    <property type="match status" value="1"/>
</dbReference>
<dbReference type="InterPro" id="IPR046342">
    <property type="entry name" value="CBS_dom_sf"/>
</dbReference>
<dbReference type="Gene3D" id="3.40.50.10490">
    <property type="entry name" value="Glucose-6-phosphate isomerase like protein, domain 1"/>
    <property type="match status" value="1"/>
</dbReference>
<evidence type="ECO:0000256" key="6">
    <source>
        <dbReference type="PIRSR" id="PIRSR004692-3"/>
    </source>
</evidence>
<dbReference type="PANTHER" id="PTHR42745">
    <property type="match status" value="1"/>
</dbReference>
<name>A0A517TED1_9PLAN</name>
<proteinExistence type="inferred from homology"/>
<feature type="site" description="Catalytically relevant" evidence="6">
    <location>
        <position position="193"/>
    </location>
</feature>
<dbReference type="KEGG" id="chya:V22_40020"/>
<dbReference type="GO" id="GO:0097367">
    <property type="term" value="F:carbohydrate derivative binding"/>
    <property type="evidence" value="ECO:0007669"/>
    <property type="project" value="InterPro"/>
</dbReference>
<dbReference type="PIRSF" id="PIRSF004692">
    <property type="entry name" value="KdsD_KpsF"/>
    <property type="match status" value="1"/>
</dbReference>
<dbReference type="Gene3D" id="3.10.580.10">
    <property type="entry name" value="CBS-domain"/>
    <property type="match status" value="1"/>
</dbReference>
<dbReference type="GO" id="GO:0019146">
    <property type="term" value="F:arabinose-5-phosphate isomerase activity"/>
    <property type="evidence" value="ECO:0007669"/>
    <property type="project" value="UniProtKB-EC"/>
</dbReference>
<dbReference type="InterPro" id="IPR050986">
    <property type="entry name" value="GutQ/KpsF_isomerases"/>
</dbReference>
<dbReference type="GO" id="GO:0005975">
    <property type="term" value="P:carbohydrate metabolic process"/>
    <property type="evidence" value="ECO:0007669"/>
    <property type="project" value="InterPro"/>
</dbReference>
<feature type="binding site" evidence="5">
    <location>
        <position position="82"/>
    </location>
    <ligand>
        <name>Zn(2+)</name>
        <dbReference type="ChEBI" id="CHEBI:29105"/>
    </ligand>
</feature>
<accession>A0A517TED1</accession>
<feature type="domain" description="CBS" evidence="8">
    <location>
        <begin position="277"/>
        <end position="329"/>
    </location>
</feature>
<dbReference type="GO" id="GO:0046872">
    <property type="term" value="F:metal ion binding"/>
    <property type="evidence" value="ECO:0007669"/>
    <property type="project" value="UniProtKB-KW"/>
</dbReference>
<dbReference type="EMBL" id="CP036316">
    <property type="protein sequence ID" value="QDT66731.1"/>
    <property type="molecule type" value="Genomic_DNA"/>
</dbReference>
<reference evidence="10 11" key="1">
    <citation type="submission" date="2019-02" db="EMBL/GenBank/DDBJ databases">
        <title>Deep-cultivation of Planctomycetes and their phenomic and genomic characterization uncovers novel biology.</title>
        <authorList>
            <person name="Wiegand S."/>
            <person name="Jogler M."/>
            <person name="Boedeker C."/>
            <person name="Pinto D."/>
            <person name="Vollmers J."/>
            <person name="Rivas-Marin E."/>
            <person name="Kohn T."/>
            <person name="Peeters S.H."/>
            <person name="Heuer A."/>
            <person name="Rast P."/>
            <person name="Oberbeckmann S."/>
            <person name="Bunk B."/>
            <person name="Jeske O."/>
            <person name="Meyerdierks A."/>
            <person name="Storesund J.E."/>
            <person name="Kallscheuer N."/>
            <person name="Luecker S."/>
            <person name="Lage O.M."/>
            <person name="Pohl T."/>
            <person name="Merkel B.J."/>
            <person name="Hornburger P."/>
            <person name="Mueller R.-W."/>
            <person name="Bruemmer F."/>
            <person name="Labrenz M."/>
            <person name="Spormann A.M."/>
            <person name="Op den Camp H."/>
            <person name="Overmann J."/>
            <person name="Amann R."/>
            <person name="Jetten M.S.M."/>
            <person name="Mascher T."/>
            <person name="Medema M.H."/>
            <person name="Devos D.P."/>
            <person name="Kaster A.-K."/>
            <person name="Ovreas L."/>
            <person name="Rohde M."/>
            <person name="Galperin M.Y."/>
            <person name="Jogler C."/>
        </authorList>
    </citation>
    <scope>NUCLEOTIDE SEQUENCE [LARGE SCALE GENOMIC DNA]</scope>
    <source>
        <strain evidence="10 11">V22</strain>
    </source>
</reference>
<protein>
    <submittedName>
        <fullName evidence="10">Arabinose 5-phosphate isomerase KdsD</fullName>
        <ecNumber evidence="10">5.3.1.13</ecNumber>
    </submittedName>
</protein>
<dbReference type="CDD" id="cd04604">
    <property type="entry name" value="CBS_pair_SIS_assoc"/>
    <property type="match status" value="1"/>
</dbReference>
<keyword evidence="5" id="KW-0479">Metal-binding</keyword>
<dbReference type="NCBIfam" id="TIGR00393">
    <property type="entry name" value="kpsF"/>
    <property type="match status" value="1"/>
</dbReference>
<feature type="domain" description="CBS" evidence="8">
    <location>
        <begin position="210"/>
        <end position="271"/>
    </location>
</feature>
<keyword evidence="2" id="KW-0677">Repeat</keyword>
<keyword evidence="5" id="KW-0862">Zinc</keyword>
<keyword evidence="10" id="KW-0413">Isomerase</keyword>
<evidence type="ECO:0000259" key="8">
    <source>
        <dbReference type="PROSITE" id="PS51371"/>
    </source>
</evidence>
<feature type="domain" description="SIS" evidence="9">
    <location>
        <begin position="41"/>
        <end position="184"/>
    </location>
</feature>
<dbReference type="RefSeq" id="WP_197439774.1">
    <property type="nucleotide sequence ID" value="NZ_CP036316.1"/>
</dbReference>
<dbReference type="SUPFAM" id="SSF53697">
    <property type="entry name" value="SIS domain"/>
    <property type="match status" value="1"/>
</dbReference>
<evidence type="ECO:0000313" key="10">
    <source>
        <dbReference type="EMBL" id="QDT66731.1"/>
    </source>
</evidence>
<feature type="site" description="Catalytically relevant" evidence="6">
    <location>
        <position position="59"/>
    </location>
</feature>
<dbReference type="InterPro" id="IPR001347">
    <property type="entry name" value="SIS_dom"/>
</dbReference>
<dbReference type="PROSITE" id="PS51464">
    <property type="entry name" value="SIS"/>
    <property type="match status" value="1"/>
</dbReference>
<dbReference type="AlphaFoldDB" id="A0A517TED1"/>
<evidence type="ECO:0000256" key="4">
    <source>
        <dbReference type="PIRNR" id="PIRNR004692"/>
    </source>
</evidence>
<feature type="site" description="Catalytically relevant" evidence="6">
    <location>
        <position position="152"/>
    </location>
</feature>
<evidence type="ECO:0000313" key="11">
    <source>
        <dbReference type="Proteomes" id="UP000319976"/>
    </source>
</evidence>
<evidence type="ECO:0000256" key="2">
    <source>
        <dbReference type="ARBA" id="ARBA00022737"/>
    </source>
</evidence>
<evidence type="ECO:0000256" key="5">
    <source>
        <dbReference type="PIRSR" id="PIRSR004692-2"/>
    </source>
</evidence>
<dbReference type="Proteomes" id="UP000319976">
    <property type="component" value="Chromosome"/>
</dbReference>
<dbReference type="PROSITE" id="PS51371">
    <property type="entry name" value="CBS"/>
    <property type="match status" value="2"/>
</dbReference>
<dbReference type="GO" id="GO:1901135">
    <property type="term" value="P:carbohydrate derivative metabolic process"/>
    <property type="evidence" value="ECO:0007669"/>
    <property type="project" value="InterPro"/>
</dbReference>
<dbReference type="Pfam" id="PF00571">
    <property type="entry name" value="CBS"/>
    <property type="match status" value="2"/>
</dbReference>
<organism evidence="10 11">
    <name type="scientific">Calycomorphotria hydatis</name>
    <dbReference type="NCBI Taxonomy" id="2528027"/>
    <lineage>
        <taxon>Bacteria</taxon>
        <taxon>Pseudomonadati</taxon>
        <taxon>Planctomycetota</taxon>
        <taxon>Planctomycetia</taxon>
        <taxon>Planctomycetales</taxon>
        <taxon>Planctomycetaceae</taxon>
        <taxon>Calycomorphotria</taxon>
    </lineage>
</organism>
<evidence type="ECO:0000256" key="7">
    <source>
        <dbReference type="PROSITE-ProRule" id="PRU00703"/>
    </source>
</evidence>
<evidence type="ECO:0000256" key="1">
    <source>
        <dbReference type="ARBA" id="ARBA00008165"/>
    </source>
</evidence>
<dbReference type="InterPro" id="IPR004800">
    <property type="entry name" value="KdsD/KpsF-type"/>
</dbReference>
<dbReference type="PANTHER" id="PTHR42745:SF1">
    <property type="entry name" value="ARABINOSE 5-PHOSPHATE ISOMERASE KDSD"/>
    <property type="match status" value="1"/>
</dbReference>
<dbReference type="SMART" id="SM00116">
    <property type="entry name" value="CBS"/>
    <property type="match status" value="2"/>
</dbReference>